<dbReference type="GO" id="GO:0005737">
    <property type="term" value="C:cytoplasm"/>
    <property type="evidence" value="ECO:0007669"/>
    <property type="project" value="TreeGrafter"/>
</dbReference>
<name>A0A7R9W121_9STRA</name>
<accession>A0A7R9W121</accession>
<reference evidence="3" key="1">
    <citation type="submission" date="2021-01" db="EMBL/GenBank/DDBJ databases">
        <authorList>
            <person name="Corre E."/>
            <person name="Pelletier E."/>
            <person name="Niang G."/>
            <person name="Scheremetjew M."/>
            <person name="Finn R."/>
            <person name="Kale V."/>
            <person name="Holt S."/>
            <person name="Cochrane G."/>
            <person name="Meng A."/>
            <person name="Brown T."/>
            <person name="Cohen L."/>
        </authorList>
    </citation>
    <scope>NUCLEOTIDE SEQUENCE</scope>
    <source>
        <strain evidence="3">CCMP147</strain>
    </source>
</reference>
<dbReference type="PANTHER" id="PTHR45663">
    <property type="entry name" value="GEO12009P1"/>
    <property type="match status" value="1"/>
</dbReference>
<proteinExistence type="predicted"/>
<feature type="signal peptide" evidence="1">
    <location>
        <begin position="1"/>
        <end position="20"/>
    </location>
</feature>
<dbReference type="CDD" id="cd02947">
    <property type="entry name" value="TRX_family"/>
    <property type="match status" value="1"/>
</dbReference>
<dbReference type="EMBL" id="HBED01019921">
    <property type="protein sequence ID" value="CAD8310802.1"/>
    <property type="molecule type" value="Transcribed_RNA"/>
</dbReference>
<keyword evidence="1" id="KW-0732">Signal</keyword>
<gene>
    <name evidence="3" type="ORF">TDUB1175_LOCUS9992</name>
</gene>
<organism evidence="3">
    <name type="scientific">Pseudictyota dubia</name>
    <dbReference type="NCBI Taxonomy" id="2749911"/>
    <lineage>
        <taxon>Eukaryota</taxon>
        <taxon>Sar</taxon>
        <taxon>Stramenopiles</taxon>
        <taxon>Ochrophyta</taxon>
        <taxon>Bacillariophyta</taxon>
        <taxon>Mediophyceae</taxon>
        <taxon>Biddulphiophycidae</taxon>
        <taxon>Eupodiscales</taxon>
        <taxon>Odontellaceae</taxon>
        <taxon>Pseudictyota</taxon>
    </lineage>
</organism>
<dbReference type="Gene3D" id="3.40.30.10">
    <property type="entry name" value="Glutaredoxin"/>
    <property type="match status" value="1"/>
</dbReference>
<feature type="domain" description="Thioredoxin" evidence="2">
    <location>
        <begin position="69"/>
        <end position="190"/>
    </location>
</feature>
<feature type="chain" id="PRO_5031175263" description="Thioredoxin domain-containing protein" evidence="1">
    <location>
        <begin position="21"/>
        <end position="190"/>
    </location>
</feature>
<dbReference type="InterPro" id="IPR036249">
    <property type="entry name" value="Thioredoxin-like_sf"/>
</dbReference>
<dbReference type="Pfam" id="PF00085">
    <property type="entry name" value="Thioredoxin"/>
    <property type="match status" value="1"/>
</dbReference>
<dbReference type="InterPro" id="IPR013766">
    <property type="entry name" value="Thioredoxin_domain"/>
</dbReference>
<dbReference type="PROSITE" id="PS51352">
    <property type="entry name" value="THIOREDOXIN_2"/>
    <property type="match status" value="1"/>
</dbReference>
<protein>
    <recommendedName>
        <fullName evidence="2">Thioredoxin domain-containing protein</fullName>
    </recommendedName>
</protein>
<evidence type="ECO:0000259" key="2">
    <source>
        <dbReference type="PROSITE" id="PS51352"/>
    </source>
</evidence>
<dbReference type="SUPFAM" id="SSF52833">
    <property type="entry name" value="Thioredoxin-like"/>
    <property type="match status" value="1"/>
</dbReference>
<dbReference type="AlphaFoldDB" id="A0A7R9W121"/>
<evidence type="ECO:0000256" key="1">
    <source>
        <dbReference type="SAM" id="SignalP"/>
    </source>
</evidence>
<dbReference type="GO" id="GO:0015035">
    <property type="term" value="F:protein-disulfide reductase activity"/>
    <property type="evidence" value="ECO:0007669"/>
    <property type="project" value="TreeGrafter"/>
</dbReference>
<sequence length="190" mass="21104">MISKILLPVLLLQIAALSQALVSSGYHNAIRGSSAWPTLPSSFGACIPKLYYSNEEGMMSRTTPVFRICRPGARRPSCGVRPERTSLGAVFKTFDEMLSKYRNRAVLVTWNAKNCGGCKLMKKELKIVRETLGERVLIFNLDSERFPSLGARFDIAGLPTAVLFKGGEPVHRIEGVETSNEIIRQVQEFL</sequence>
<dbReference type="PANTHER" id="PTHR45663:SF11">
    <property type="entry name" value="GEO12009P1"/>
    <property type="match status" value="1"/>
</dbReference>
<evidence type="ECO:0000313" key="3">
    <source>
        <dbReference type="EMBL" id="CAD8310802.1"/>
    </source>
</evidence>